<dbReference type="Pfam" id="PF01753">
    <property type="entry name" value="zf-MYND"/>
    <property type="match status" value="1"/>
</dbReference>
<evidence type="ECO:0000313" key="6">
    <source>
        <dbReference type="EMBL" id="EMD39661.1"/>
    </source>
</evidence>
<keyword evidence="1" id="KW-0479">Metal-binding</keyword>
<dbReference type="PROSITE" id="PS50865">
    <property type="entry name" value="ZF_MYND_2"/>
    <property type="match status" value="1"/>
</dbReference>
<feature type="domain" description="MYND-type" evidence="5">
    <location>
        <begin position="3"/>
        <end position="40"/>
    </location>
</feature>
<evidence type="ECO:0000256" key="3">
    <source>
        <dbReference type="ARBA" id="ARBA00022833"/>
    </source>
</evidence>
<organism evidence="6 7">
    <name type="scientific">Ceriporiopsis subvermispora (strain B)</name>
    <name type="common">White-rot fungus</name>
    <name type="synonym">Gelatoporia subvermispora</name>
    <dbReference type="NCBI Taxonomy" id="914234"/>
    <lineage>
        <taxon>Eukaryota</taxon>
        <taxon>Fungi</taxon>
        <taxon>Dikarya</taxon>
        <taxon>Basidiomycota</taxon>
        <taxon>Agaricomycotina</taxon>
        <taxon>Agaricomycetes</taxon>
        <taxon>Polyporales</taxon>
        <taxon>Gelatoporiaceae</taxon>
        <taxon>Gelatoporia</taxon>
    </lineage>
</organism>
<dbReference type="InterPro" id="IPR002893">
    <property type="entry name" value="Znf_MYND"/>
</dbReference>
<evidence type="ECO:0000259" key="5">
    <source>
        <dbReference type="PROSITE" id="PS50865"/>
    </source>
</evidence>
<keyword evidence="2 4" id="KW-0863">Zinc-finger</keyword>
<dbReference type="SUPFAM" id="SSF144232">
    <property type="entry name" value="HIT/MYND zinc finger-like"/>
    <property type="match status" value="1"/>
</dbReference>
<reference evidence="6 7" key="1">
    <citation type="journal article" date="2012" name="Proc. Natl. Acad. Sci. U.S.A.">
        <title>Comparative genomics of Ceriporiopsis subvermispora and Phanerochaete chrysosporium provide insight into selective ligninolysis.</title>
        <authorList>
            <person name="Fernandez-Fueyo E."/>
            <person name="Ruiz-Duenas F.J."/>
            <person name="Ferreira P."/>
            <person name="Floudas D."/>
            <person name="Hibbett D.S."/>
            <person name="Canessa P."/>
            <person name="Larrondo L.F."/>
            <person name="James T.Y."/>
            <person name="Seelenfreund D."/>
            <person name="Lobos S."/>
            <person name="Polanco R."/>
            <person name="Tello M."/>
            <person name="Honda Y."/>
            <person name="Watanabe T."/>
            <person name="Watanabe T."/>
            <person name="Ryu J.S."/>
            <person name="Kubicek C.P."/>
            <person name="Schmoll M."/>
            <person name="Gaskell J."/>
            <person name="Hammel K.E."/>
            <person name="St John F.J."/>
            <person name="Vanden Wymelenberg A."/>
            <person name="Sabat G."/>
            <person name="Splinter BonDurant S."/>
            <person name="Syed K."/>
            <person name="Yadav J.S."/>
            <person name="Doddapaneni H."/>
            <person name="Subramanian V."/>
            <person name="Lavin J.L."/>
            <person name="Oguiza J.A."/>
            <person name="Perez G."/>
            <person name="Pisabarro A.G."/>
            <person name="Ramirez L."/>
            <person name="Santoyo F."/>
            <person name="Master E."/>
            <person name="Coutinho P.M."/>
            <person name="Henrissat B."/>
            <person name="Lombard V."/>
            <person name="Magnuson J.K."/>
            <person name="Kuees U."/>
            <person name="Hori C."/>
            <person name="Igarashi K."/>
            <person name="Samejima M."/>
            <person name="Held B.W."/>
            <person name="Barry K.W."/>
            <person name="LaButti K.M."/>
            <person name="Lapidus A."/>
            <person name="Lindquist E.A."/>
            <person name="Lucas S.M."/>
            <person name="Riley R."/>
            <person name="Salamov A.A."/>
            <person name="Hoffmeister D."/>
            <person name="Schwenk D."/>
            <person name="Hadar Y."/>
            <person name="Yarden O."/>
            <person name="de Vries R.P."/>
            <person name="Wiebenga A."/>
            <person name="Stenlid J."/>
            <person name="Eastwood D."/>
            <person name="Grigoriev I.V."/>
            <person name="Berka R.M."/>
            <person name="Blanchette R.A."/>
            <person name="Kersten P."/>
            <person name="Martinez A.T."/>
            <person name="Vicuna R."/>
            <person name="Cullen D."/>
        </authorList>
    </citation>
    <scope>NUCLEOTIDE SEQUENCE [LARGE SCALE GENOMIC DNA]</scope>
    <source>
        <strain evidence="6 7">B</strain>
    </source>
</reference>
<name>M2RLE2_CERS8</name>
<accession>M2RLE2</accession>
<evidence type="ECO:0000256" key="1">
    <source>
        <dbReference type="ARBA" id="ARBA00022723"/>
    </source>
</evidence>
<evidence type="ECO:0000256" key="2">
    <source>
        <dbReference type="ARBA" id="ARBA00022771"/>
    </source>
</evidence>
<gene>
    <name evidence="6" type="ORF">CERSUDRAFT_150285</name>
</gene>
<dbReference type="HOGENOM" id="CLU_096558_0_0_1"/>
<dbReference type="EMBL" id="KB445793">
    <property type="protein sequence ID" value="EMD39661.1"/>
    <property type="molecule type" value="Genomic_DNA"/>
</dbReference>
<dbReference type="Proteomes" id="UP000016930">
    <property type="component" value="Unassembled WGS sequence"/>
</dbReference>
<dbReference type="GO" id="GO:0008270">
    <property type="term" value="F:zinc ion binding"/>
    <property type="evidence" value="ECO:0007669"/>
    <property type="project" value="UniProtKB-KW"/>
</dbReference>
<dbReference type="Gene3D" id="6.10.140.2220">
    <property type="match status" value="1"/>
</dbReference>
<sequence>MFCVVCLKDSTLVCSGCKATYYCSANCQQLDWRRSHKRGCKIQQQLNQINAEMAAKPSERPPVGKCTGCNVKFSEKREVYCDSECETCGYQACESCAVDHTEGTCYCPNSNFGNSYCEMEPRWYHTNGRGVSYKGDRHPEGYGEYEDETYEPEPRACNNCGKVTKVLKKEYM</sequence>
<evidence type="ECO:0000313" key="7">
    <source>
        <dbReference type="Proteomes" id="UP000016930"/>
    </source>
</evidence>
<keyword evidence="3" id="KW-0862">Zinc</keyword>
<dbReference type="STRING" id="914234.M2RLE2"/>
<protein>
    <recommendedName>
        <fullName evidence="5">MYND-type domain-containing protein</fullName>
    </recommendedName>
</protein>
<evidence type="ECO:0000256" key="4">
    <source>
        <dbReference type="PROSITE-ProRule" id="PRU00134"/>
    </source>
</evidence>
<dbReference type="PROSITE" id="PS01360">
    <property type="entry name" value="ZF_MYND_1"/>
    <property type="match status" value="1"/>
</dbReference>
<proteinExistence type="predicted"/>
<keyword evidence="7" id="KW-1185">Reference proteome</keyword>
<dbReference type="AlphaFoldDB" id="M2RLE2"/>
<dbReference type="OrthoDB" id="432970at2759"/>